<dbReference type="NCBIfam" id="TIGR04256">
    <property type="entry name" value="GxxExxY"/>
    <property type="match status" value="1"/>
</dbReference>
<dbReference type="AlphaFoldDB" id="A0A512M7W8"/>
<gene>
    <name evidence="1" type="ORF">BGE01nite_21180</name>
</gene>
<dbReference type="EMBL" id="BKAG01000012">
    <property type="protein sequence ID" value="GEP42827.1"/>
    <property type="molecule type" value="Genomic_DNA"/>
</dbReference>
<organism evidence="1 2">
    <name type="scientific">Brevifollis gellanilyticus</name>
    <dbReference type="NCBI Taxonomy" id="748831"/>
    <lineage>
        <taxon>Bacteria</taxon>
        <taxon>Pseudomonadati</taxon>
        <taxon>Verrucomicrobiota</taxon>
        <taxon>Verrucomicrobiia</taxon>
        <taxon>Verrucomicrobiales</taxon>
        <taxon>Verrucomicrobiaceae</taxon>
    </lineage>
</organism>
<comment type="caution">
    <text evidence="1">The sequence shown here is derived from an EMBL/GenBank/DDBJ whole genome shotgun (WGS) entry which is preliminary data.</text>
</comment>
<evidence type="ECO:0008006" key="3">
    <source>
        <dbReference type="Google" id="ProtNLM"/>
    </source>
</evidence>
<evidence type="ECO:0000313" key="2">
    <source>
        <dbReference type="Proteomes" id="UP000321577"/>
    </source>
</evidence>
<dbReference type="Proteomes" id="UP000321577">
    <property type="component" value="Unassembled WGS sequence"/>
</dbReference>
<dbReference type="Pfam" id="PF13366">
    <property type="entry name" value="PDDEXK_3"/>
    <property type="match status" value="1"/>
</dbReference>
<sequence>MEIVSYVLIAMNLSKKSQITQAYGDLFKKEGYELMAAAFEVHNEVGGGLAEEVYQESLEKELRIRGIPFTAKQEIALFYKGIELQRRYVPDLYVHDGIIVELKAVSKLLPEHESQLFNYMRLTGKRVGYLINLAPLKTVEWRRFAL</sequence>
<name>A0A512M7W8_9BACT</name>
<keyword evidence="2" id="KW-1185">Reference proteome</keyword>
<protein>
    <recommendedName>
        <fullName evidence="3">GTP-binding protein</fullName>
    </recommendedName>
</protein>
<dbReference type="InterPro" id="IPR026350">
    <property type="entry name" value="GxxExxY"/>
</dbReference>
<reference evidence="1 2" key="1">
    <citation type="submission" date="2019-07" db="EMBL/GenBank/DDBJ databases">
        <title>Whole genome shotgun sequence of Brevifollis gellanilyticus NBRC 108608.</title>
        <authorList>
            <person name="Hosoyama A."/>
            <person name="Uohara A."/>
            <person name="Ohji S."/>
            <person name="Ichikawa N."/>
        </authorList>
    </citation>
    <scope>NUCLEOTIDE SEQUENCE [LARGE SCALE GENOMIC DNA]</scope>
    <source>
        <strain evidence="1 2">NBRC 108608</strain>
    </source>
</reference>
<evidence type="ECO:0000313" key="1">
    <source>
        <dbReference type="EMBL" id="GEP42827.1"/>
    </source>
</evidence>
<proteinExistence type="predicted"/>
<accession>A0A512M7W8</accession>